<protein>
    <recommendedName>
        <fullName evidence="7">Na+/H+ antiporter NhaC-like C-terminal domain-containing protein</fullName>
    </recommendedName>
</protein>
<comment type="caution">
    <text evidence="8">The sequence shown here is derived from an EMBL/GenBank/DDBJ whole genome shotgun (WGS) entry which is preliminary data.</text>
</comment>
<keyword evidence="5 6" id="KW-0472">Membrane</keyword>
<dbReference type="RefSeq" id="WP_101311632.1">
    <property type="nucleotide sequence ID" value="NZ_MVDE01000050.1"/>
</dbReference>
<organism evidence="8 9">
    <name type="scientific">Labilibaculum manganireducens</name>
    <dbReference type="NCBI Taxonomy" id="1940525"/>
    <lineage>
        <taxon>Bacteria</taxon>
        <taxon>Pseudomonadati</taxon>
        <taxon>Bacteroidota</taxon>
        <taxon>Bacteroidia</taxon>
        <taxon>Marinilabiliales</taxon>
        <taxon>Marinifilaceae</taxon>
        <taxon>Labilibaculum</taxon>
    </lineage>
</organism>
<feature type="transmembrane region" description="Helical" evidence="6">
    <location>
        <begin position="316"/>
        <end position="332"/>
    </location>
</feature>
<dbReference type="GO" id="GO:0005886">
    <property type="term" value="C:plasma membrane"/>
    <property type="evidence" value="ECO:0007669"/>
    <property type="project" value="UniProtKB-SubCell"/>
</dbReference>
<name>A0A2N3HSR0_9BACT</name>
<evidence type="ECO:0000313" key="8">
    <source>
        <dbReference type="EMBL" id="PKQ61086.1"/>
    </source>
</evidence>
<dbReference type="PANTHER" id="PTHR43478">
    <property type="entry name" value="NA+/H+ ANTIPORTER-RELATED"/>
    <property type="match status" value="1"/>
</dbReference>
<evidence type="ECO:0000256" key="2">
    <source>
        <dbReference type="ARBA" id="ARBA00022475"/>
    </source>
</evidence>
<dbReference type="EMBL" id="MVDE01000050">
    <property type="protein sequence ID" value="PKQ61086.1"/>
    <property type="molecule type" value="Genomic_DNA"/>
</dbReference>
<feature type="transmembrane region" description="Helical" evidence="6">
    <location>
        <begin position="458"/>
        <end position="480"/>
    </location>
</feature>
<evidence type="ECO:0000256" key="6">
    <source>
        <dbReference type="SAM" id="Phobius"/>
    </source>
</evidence>
<keyword evidence="2" id="KW-1003">Cell membrane</keyword>
<feature type="transmembrane region" description="Helical" evidence="6">
    <location>
        <begin position="184"/>
        <end position="202"/>
    </location>
</feature>
<feature type="transmembrane region" description="Helical" evidence="6">
    <location>
        <begin position="554"/>
        <end position="571"/>
    </location>
</feature>
<evidence type="ECO:0000256" key="1">
    <source>
        <dbReference type="ARBA" id="ARBA00004651"/>
    </source>
</evidence>
<proteinExistence type="predicted"/>
<keyword evidence="9" id="KW-1185">Reference proteome</keyword>
<gene>
    <name evidence="8" type="ORF">BZG01_20045</name>
</gene>
<dbReference type="PANTHER" id="PTHR43478:SF1">
    <property type="entry name" value="NA+_H+ ANTIPORTER NHAC-LIKE C-TERMINAL DOMAIN-CONTAINING PROTEIN"/>
    <property type="match status" value="1"/>
</dbReference>
<feature type="transmembrane region" description="Helical" evidence="6">
    <location>
        <begin position="602"/>
        <end position="620"/>
    </location>
</feature>
<dbReference type="AlphaFoldDB" id="A0A2N3HSR0"/>
<keyword evidence="4 6" id="KW-1133">Transmembrane helix</keyword>
<evidence type="ECO:0000256" key="5">
    <source>
        <dbReference type="ARBA" id="ARBA00023136"/>
    </source>
</evidence>
<feature type="domain" description="Na+/H+ antiporter NhaC-like C-terminal" evidence="7">
    <location>
        <begin position="281"/>
        <end position="611"/>
    </location>
</feature>
<feature type="transmembrane region" description="Helical" evidence="6">
    <location>
        <begin position="140"/>
        <end position="164"/>
    </location>
</feature>
<evidence type="ECO:0000259" key="7">
    <source>
        <dbReference type="Pfam" id="PF03553"/>
    </source>
</evidence>
<feature type="transmembrane region" description="Helical" evidence="6">
    <location>
        <begin position="264"/>
        <end position="287"/>
    </location>
</feature>
<feature type="transmembrane region" description="Helical" evidence="6">
    <location>
        <begin position="525"/>
        <end position="542"/>
    </location>
</feature>
<dbReference type="Pfam" id="PF03553">
    <property type="entry name" value="Na_H_antiporter"/>
    <property type="match status" value="1"/>
</dbReference>
<dbReference type="InterPro" id="IPR018461">
    <property type="entry name" value="Na/H_Antiport_NhaC-like_C"/>
</dbReference>
<sequence>MYKRIYLILLIFLINLIPFLAYSSGNATTKAQDKLQVELPKIIIANISTRIAISIDDTSRIISENDSLWIQVNNQNTAAIIEGKQVVFHYTFKEKKEFQISFQNKTFTNTINPIPLWLSILPPLIAILMALFFKEVFSALFVGLFSGTLLIYSYQEASVFSAFFKAIFAISDTYVLHSLADTGHISIILFSMLIGAMVNLITKNGGMQGIVNKLSKFAGSPGSGQFVTWLLGVLIFFDDYANTLIVGNTMRPVTDRLKISREKLAYIVDSTAAPVASIAMITTWIGIELSYIQSAAVQINIDESPYSIFLNSLPTRFYPFFTLFFILMLVVLKKDFGPMLKAEQKCRHELEPESLENEVVSSELKEIQIDENTPTRWYNAGIPVLIVILGTFAGLIYTGWDATIWNDTNLAFGKKLSHIIGASDSYLALLWSSLSAVLVALALTIGQRILSLTKAVEALIGGFKSMLTAILILVLAWALADITKDMHTADFISNTLIASNVSPILLPSFTFILSALIAFSTGSSWGTMAILYPLILPASWALCHSSGMNDPESMNIFYITVSAILAGSVLGDHCSPISDTTILSSLASSCNHIEHVRTQLPYALTVGIVSVFAGLLPAAYGVSSWILVPVGFVCLYLIVKYVGSKTE</sequence>
<keyword evidence="3 6" id="KW-0812">Transmembrane</keyword>
<comment type="subcellular location">
    <subcellularLocation>
        <location evidence="1">Cell membrane</location>
        <topology evidence="1">Multi-pass membrane protein</topology>
    </subcellularLocation>
</comment>
<feature type="transmembrane region" description="Helical" evidence="6">
    <location>
        <begin position="377"/>
        <end position="400"/>
    </location>
</feature>
<feature type="transmembrane region" description="Helical" evidence="6">
    <location>
        <begin position="114"/>
        <end position="133"/>
    </location>
</feature>
<dbReference type="Proteomes" id="UP000233618">
    <property type="component" value="Unassembled WGS sequence"/>
</dbReference>
<accession>A0A2N3HSR0</accession>
<evidence type="ECO:0000256" key="4">
    <source>
        <dbReference type="ARBA" id="ARBA00022989"/>
    </source>
</evidence>
<evidence type="ECO:0000256" key="3">
    <source>
        <dbReference type="ARBA" id="ARBA00022692"/>
    </source>
</evidence>
<feature type="transmembrane region" description="Helical" evidence="6">
    <location>
        <begin position="626"/>
        <end position="643"/>
    </location>
</feature>
<feature type="transmembrane region" description="Helical" evidence="6">
    <location>
        <begin position="500"/>
        <end position="518"/>
    </location>
</feature>
<feature type="transmembrane region" description="Helical" evidence="6">
    <location>
        <begin position="426"/>
        <end position="446"/>
    </location>
</feature>
<reference evidence="8 9" key="1">
    <citation type="journal article" date="2017" name="Front. Microbiol.">
        <title>Labilibaculum manganireducens gen. nov., sp. nov. and Labilibaculum filiforme sp. nov., Novel Bacteroidetes Isolated from Subsurface Sediments of the Baltic Sea.</title>
        <authorList>
            <person name="Vandieken V."/>
            <person name="Marshall I.P."/>
            <person name="Niemann H."/>
            <person name="Engelen B."/>
            <person name="Cypionka H."/>
        </authorList>
    </citation>
    <scope>NUCLEOTIDE SEQUENCE [LARGE SCALE GENOMIC DNA]</scope>
    <source>
        <strain evidence="8 9">59.10-2M</strain>
    </source>
</reference>
<evidence type="ECO:0000313" key="9">
    <source>
        <dbReference type="Proteomes" id="UP000233618"/>
    </source>
</evidence>